<accession>A0A9Q8LA06</accession>
<dbReference type="Pfam" id="PF00294">
    <property type="entry name" value="PfkB"/>
    <property type="match status" value="1"/>
</dbReference>
<reference evidence="2" key="2">
    <citation type="journal article" date="2022" name="Microb. Genom.">
        <title>A chromosome-scale genome assembly of the tomato pathogen Cladosporium fulvum reveals a compartmentalized genome architecture and the presence of a dispensable chromosome.</title>
        <authorList>
            <person name="Zaccaron A.Z."/>
            <person name="Chen L.H."/>
            <person name="Samaras A."/>
            <person name="Stergiopoulos I."/>
        </authorList>
    </citation>
    <scope>NUCLEOTIDE SEQUENCE</scope>
    <source>
        <strain evidence="2">Race5_Kim</strain>
    </source>
</reference>
<proteinExistence type="predicted"/>
<feature type="domain" description="Carbohydrate kinase PfkB" evidence="1">
    <location>
        <begin position="185"/>
        <end position="313"/>
    </location>
</feature>
<evidence type="ECO:0000313" key="2">
    <source>
        <dbReference type="EMBL" id="UJO13671.1"/>
    </source>
</evidence>
<dbReference type="InterPro" id="IPR029056">
    <property type="entry name" value="Ribokinase-like"/>
</dbReference>
<organism evidence="2 3">
    <name type="scientific">Passalora fulva</name>
    <name type="common">Tomato leaf mold</name>
    <name type="synonym">Cladosporium fulvum</name>
    <dbReference type="NCBI Taxonomy" id="5499"/>
    <lineage>
        <taxon>Eukaryota</taxon>
        <taxon>Fungi</taxon>
        <taxon>Dikarya</taxon>
        <taxon>Ascomycota</taxon>
        <taxon>Pezizomycotina</taxon>
        <taxon>Dothideomycetes</taxon>
        <taxon>Dothideomycetidae</taxon>
        <taxon>Mycosphaerellales</taxon>
        <taxon>Mycosphaerellaceae</taxon>
        <taxon>Fulvia</taxon>
    </lineage>
</organism>
<dbReference type="Proteomes" id="UP000756132">
    <property type="component" value="Chromosome 2"/>
</dbReference>
<dbReference type="AlphaFoldDB" id="A0A9Q8LA06"/>
<dbReference type="InterPro" id="IPR011611">
    <property type="entry name" value="PfkB_dom"/>
</dbReference>
<sequence>MHHTSHDGGMDFVTLGMFIIDDIYPPPTSPTQQAQLNVIGGAGTYSAIGARLFSPPPKSRSVGWIVDAGTDFPPSLLTAIRSWQTGALTRSRDAPTTKGWNGYSGNESRAFQYLTDKKRLTADDLTPELLASRSFHLICSPGRCVDQVNGISSRRRKELGEDAQRPIFVWEPVPDLCVPEELENTYEALKYVHVVSPNHEELANLFGVKHGEGVDRSMVEEHATKLVERGIGPDGDGVVVVRVGAEGCLVQTRTVKQWLPAYHLDSSKVVDPTGGGNGFLGGLSVGLVRTNKDVVEAAKWGSVAASLCIEQVGMPSLTKASTDGKSEKWNGVSVPERLEEFQRRTA</sequence>
<keyword evidence="3" id="KW-1185">Reference proteome</keyword>
<dbReference type="EMBL" id="CP090164">
    <property type="protein sequence ID" value="UJO13671.1"/>
    <property type="molecule type" value="Genomic_DNA"/>
</dbReference>
<evidence type="ECO:0000313" key="3">
    <source>
        <dbReference type="Proteomes" id="UP000756132"/>
    </source>
</evidence>
<reference evidence="2" key="1">
    <citation type="submission" date="2021-12" db="EMBL/GenBank/DDBJ databases">
        <authorList>
            <person name="Zaccaron A."/>
            <person name="Stergiopoulos I."/>
        </authorList>
    </citation>
    <scope>NUCLEOTIDE SEQUENCE</scope>
    <source>
        <strain evidence="2">Race5_Kim</strain>
    </source>
</reference>
<evidence type="ECO:0000259" key="1">
    <source>
        <dbReference type="Pfam" id="PF00294"/>
    </source>
</evidence>
<name>A0A9Q8LA06_PASFU</name>
<dbReference type="GeneID" id="71983213"/>
<dbReference type="OrthoDB" id="497927at2759"/>
<dbReference type="PANTHER" id="PTHR47098:SF2">
    <property type="entry name" value="PROTEIN MAK32"/>
    <property type="match status" value="1"/>
</dbReference>
<dbReference type="PANTHER" id="PTHR47098">
    <property type="entry name" value="PROTEIN MAK32"/>
    <property type="match status" value="1"/>
</dbReference>
<gene>
    <name evidence="2" type="ORF">CLAFUR5_03335</name>
</gene>
<dbReference type="RefSeq" id="XP_047758037.1">
    <property type="nucleotide sequence ID" value="XM_047902483.1"/>
</dbReference>
<protein>
    <recommendedName>
        <fullName evidence="1">Carbohydrate kinase PfkB domain-containing protein</fullName>
    </recommendedName>
</protein>
<dbReference type="KEGG" id="ffu:CLAFUR5_03335"/>
<dbReference type="Gene3D" id="3.40.1190.20">
    <property type="match status" value="1"/>
</dbReference>
<dbReference type="SUPFAM" id="SSF53613">
    <property type="entry name" value="Ribokinase-like"/>
    <property type="match status" value="1"/>
</dbReference>